<dbReference type="Gene3D" id="1.25.40.10">
    <property type="entry name" value="Tetratricopeptide repeat domain"/>
    <property type="match status" value="2"/>
</dbReference>
<keyword evidence="4" id="KW-1185">Reference proteome</keyword>
<dbReference type="Proteomes" id="UP001501638">
    <property type="component" value="Unassembled WGS sequence"/>
</dbReference>
<feature type="region of interest" description="Disordered" evidence="2">
    <location>
        <begin position="501"/>
        <end position="522"/>
    </location>
</feature>
<dbReference type="InterPro" id="IPR019734">
    <property type="entry name" value="TPR_rpt"/>
</dbReference>
<evidence type="ECO:0008006" key="5">
    <source>
        <dbReference type="Google" id="ProtNLM"/>
    </source>
</evidence>
<sequence length="996" mass="109173">MLDTPEAVLDALRENHERPYGLPRTVTAEELVAAAEQFEEPDMLVTALLELLEAYEYTGEHRKSPVVFARLLQLYDSRPKAFNDWEVHRLHWCFKWVTTSLIEVPDVPLATIGQWIDRMRERYREAGHGMQPVAAMAHRLAMHTGDGLAAAYDLWVTRPRDELSDCEACEIRHRALHHVVLGDDEEALKTWAPLFAGMVSCQEEPYVSHAFALLPLLRTGRLDEARSHHLAGYRYARGKTGMAEEVGLHLEFCALTRNEGRGLEILAENRELFGVTGAPKARLAFLTGVQVLLDRLVEEGYAETPVAGPSGRQWTARTLLAHVDGEAEELAAAFDRRNGTPTVGDRRRARLAQRPLTDEPLPLGLRVTPLTGPRAERATPAVPAAEHRVTVPEDFAELVAEARRMAADGHPGDAPLWERIAERVAAEGYVHDPALGDPDHLLAELAEQRAFAAYEADRPADGRAGMAEAAELYDRAGLPWHALAARARAACRAVERGMGKTAGEAAEKGNAEPEGTPDGTSEMWRELDSLLERAESMLPDGEREPDAEFRPDRYLVVVHCRAFAAHAELVETLPDAAPEVVERFERAVAALHAAAERWKVPHQTAAAHLYTADVAARTGRLEEAVERQRRSREILEEIGTPWRATRGMLLLGQILMRTGRAEEAVEVFRQAMAQAARYGDRAFPVTSVHAMLGHACKHAGELSGAVRHLSEAAARLDREGDHDGAAECRLELAEALTLSGQAQDAVAVLESVVREGAGDAGGPLDERLSAQVRLTLARGLMDLEEYRAAAEEFLRLADTVAGWEEQVTHTMVAAQAAVALAHADRPEAAGTARERALASHAKAPNPAPVVDMLRDFADLATRGEDGGIDEALDHLATADRLLAEIAADAEWEGFPHWYHAGQNHRCRARCLARAERFEEALAEAERADARFVEGGPDGEVERAETARLAALIEGNGLNRPRAAVSRLDAAIHRCGESGLDEAVRILNALREDLASR</sequence>
<dbReference type="EMBL" id="BAAASZ010000024">
    <property type="protein sequence ID" value="GAA2447303.1"/>
    <property type="molecule type" value="Genomic_DNA"/>
</dbReference>
<keyword evidence="1" id="KW-0802">TPR repeat</keyword>
<proteinExistence type="predicted"/>
<dbReference type="InterPro" id="IPR011990">
    <property type="entry name" value="TPR-like_helical_dom_sf"/>
</dbReference>
<feature type="repeat" description="TPR" evidence="1">
    <location>
        <begin position="645"/>
        <end position="678"/>
    </location>
</feature>
<dbReference type="PROSITE" id="PS50005">
    <property type="entry name" value="TPR"/>
    <property type="match status" value="1"/>
</dbReference>
<dbReference type="SUPFAM" id="SSF48452">
    <property type="entry name" value="TPR-like"/>
    <property type="match status" value="2"/>
</dbReference>
<protein>
    <recommendedName>
        <fullName evidence="5">Tetratricopeptide repeat protein</fullName>
    </recommendedName>
</protein>
<comment type="caution">
    <text evidence="3">The sequence shown here is derived from an EMBL/GenBank/DDBJ whole genome shotgun (WGS) entry which is preliminary data.</text>
</comment>
<dbReference type="RefSeq" id="WP_344323617.1">
    <property type="nucleotide sequence ID" value="NZ_BAAASZ010000024.1"/>
</dbReference>
<evidence type="ECO:0000313" key="3">
    <source>
        <dbReference type="EMBL" id="GAA2447303.1"/>
    </source>
</evidence>
<gene>
    <name evidence="3" type="ORF">GCM10010405_33430</name>
</gene>
<name>A0ABN3K5R3_9ACTN</name>
<organism evidence="3 4">
    <name type="scientific">Streptomyces macrosporus</name>
    <dbReference type="NCBI Taxonomy" id="44032"/>
    <lineage>
        <taxon>Bacteria</taxon>
        <taxon>Bacillati</taxon>
        <taxon>Actinomycetota</taxon>
        <taxon>Actinomycetes</taxon>
        <taxon>Kitasatosporales</taxon>
        <taxon>Streptomycetaceae</taxon>
        <taxon>Streptomyces</taxon>
    </lineage>
</organism>
<feature type="region of interest" description="Disordered" evidence="2">
    <location>
        <begin position="360"/>
        <end position="383"/>
    </location>
</feature>
<evidence type="ECO:0000313" key="4">
    <source>
        <dbReference type="Proteomes" id="UP001501638"/>
    </source>
</evidence>
<reference evidence="3 4" key="1">
    <citation type="journal article" date="2019" name="Int. J. Syst. Evol. Microbiol.">
        <title>The Global Catalogue of Microorganisms (GCM) 10K type strain sequencing project: providing services to taxonomists for standard genome sequencing and annotation.</title>
        <authorList>
            <consortium name="The Broad Institute Genomics Platform"/>
            <consortium name="The Broad Institute Genome Sequencing Center for Infectious Disease"/>
            <person name="Wu L."/>
            <person name="Ma J."/>
        </authorList>
    </citation>
    <scope>NUCLEOTIDE SEQUENCE [LARGE SCALE GENOMIC DNA]</scope>
    <source>
        <strain evidence="3 4">JCM 6305</strain>
    </source>
</reference>
<evidence type="ECO:0000256" key="1">
    <source>
        <dbReference type="PROSITE-ProRule" id="PRU00339"/>
    </source>
</evidence>
<accession>A0ABN3K5R3</accession>
<evidence type="ECO:0000256" key="2">
    <source>
        <dbReference type="SAM" id="MobiDB-lite"/>
    </source>
</evidence>